<dbReference type="Gene3D" id="1.10.1170.10">
    <property type="entry name" value="Inhibitor Of Apoptosis Protein (2mihbC-IAP-1), Chain A"/>
    <property type="match status" value="1"/>
</dbReference>
<dbReference type="GO" id="GO:0005737">
    <property type="term" value="C:cytoplasm"/>
    <property type="evidence" value="ECO:0007669"/>
    <property type="project" value="TreeGrafter"/>
</dbReference>
<dbReference type="Proteomes" id="UP000515204">
    <property type="component" value="Unplaced"/>
</dbReference>
<sequence>MSIIDMKKIADRFESFAGFELLYSHNVSIEELARFYHTGPNDTVKRHCCNISLNGWTVQDVPTFEHLKWSPRCQYVIEASKIRQPLPMKEEQKRRDESGEIFSAKIQETNVGRDVCGWRRENKRFEGKYEPISARRKYGYWSDRMRTFVCYGIGETAGLERSAYFTPTMAVRLVEQGFARIERNVVCFECGISFELNDYNISDILNKHAASSCRLFNKATETMV</sequence>
<evidence type="ECO:0000313" key="2">
    <source>
        <dbReference type="RefSeq" id="XP_014486517.1"/>
    </source>
</evidence>
<dbReference type="RefSeq" id="XP_014486517.1">
    <property type="nucleotide sequence ID" value="XM_014631031.1"/>
</dbReference>
<evidence type="ECO:0000313" key="1">
    <source>
        <dbReference type="Proteomes" id="UP000515204"/>
    </source>
</evidence>
<proteinExistence type="predicted"/>
<reference evidence="2" key="1">
    <citation type="submission" date="2025-08" db="UniProtKB">
        <authorList>
            <consortium name="RefSeq"/>
        </authorList>
    </citation>
    <scope>IDENTIFICATION</scope>
</reference>
<dbReference type="GO" id="GO:0005634">
    <property type="term" value="C:nucleus"/>
    <property type="evidence" value="ECO:0007669"/>
    <property type="project" value="TreeGrafter"/>
</dbReference>
<dbReference type="AlphaFoldDB" id="A0A6P3Y935"/>
<gene>
    <name evidence="2" type="primary">LOC106750587</name>
</gene>
<name>A0A6P3Y935_DINQU</name>
<dbReference type="SMART" id="SM00238">
    <property type="entry name" value="BIR"/>
    <property type="match status" value="1"/>
</dbReference>
<dbReference type="GeneID" id="106750587"/>
<dbReference type="Pfam" id="PF00653">
    <property type="entry name" value="BIR"/>
    <property type="match status" value="1"/>
</dbReference>
<dbReference type="SUPFAM" id="SSF57924">
    <property type="entry name" value="Inhibitor of apoptosis (IAP) repeat"/>
    <property type="match status" value="2"/>
</dbReference>
<dbReference type="KEGG" id="dqu:106750587"/>
<dbReference type="InterPro" id="IPR050784">
    <property type="entry name" value="IAP"/>
</dbReference>
<dbReference type="InterPro" id="IPR001370">
    <property type="entry name" value="BIR_rpt"/>
</dbReference>
<dbReference type="CDD" id="cd00022">
    <property type="entry name" value="BIR"/>
    <property type="match status" value="1"/>
</dbReference>
<accession>A0A6P3Y935</accession>
<organism evidence="1 2">
    <name type="scientific">Dinoponera quadriceps</name>
    <name type="common">South American ant</name>
    <dbReference type="NCBI Taxonomy" id="609295"/>
    <lineage>
        <taxon>Eukaryota</taxon>
        <taxon>Metazoa</taxon>
        <taxon>Ecdysozoa</taxon>
        <taxon>Arthropoda</taxon>
        <taxon>Hexapoda</taxon>
        <taxon>Insecta</taxon>
        <taxon>Pterygota</taxon>
        <taxon>Neoptera</taxon>
        <taxon>Endopterygota</taxon>
        <taxon>Hymenoptera</taxon>
        <taxon>Apocrita</taxon>
        <taxon>Aculeata</taxon>
        <taxon>Formicoidea</taxon>
        <taxon>Formicidae</taxon>
        <taxon>Ponerinae</taxon>
        <taxon>Ponerini</taxon>
        <taxon>Dinoponera</taxon>
    </lineage>
</organism>
<dbReference type="OrthoDB" id="2196114at2759"/>
<protein>
    <submittedName>
        <fullName evidence="2">Baculoviral IAP repeat-containing protein 3-like</fullName>
    </submittedName>
</protein>
<dbReference type="PROSITE" id="PS50143">
    <property type="entry name" value="BIR_REPEAT_2"/>
    <property type="match status" value="1"/>
</dbReference>
<dbReference type="PANTHER" id="PTHR10044:SF139">
    <property type="entry name" value="DEATH-ASSOCIATED INHIBITOR OF APOPTOSIS 2"/>
    <property type="match status" value="1"/>
</dbReference>
<dbReference type="PANTHER" id="PTHR10044">
    <property type="entry name" value="INHIBITOR OF APOPTOSIS"/>
    <property type="match status" value="1"/>
</dbReference>
<keyword evidence="1" id="KW-1185">Reference proteome</keyword>